<dbReference type="Pfam" id="PF00854">
    <property type="entry name" value="PTR2"/>
    <property type="match status" value="1"/>
</dbReference>
<evidence type="ECO:0000256" key="2">
    <source>
        <dbReference type="ARBA" id="ARBA00005982"/>
    </source>
</evidence>
<dbReference type="Gene3D" id="1.20.1250.20">
    <property type="entry name" value="MFS general substrate transporter like domains"/>
    <property type="match status" value="1"/>
</dbReference>
<dbReference type="InterPro" id="IPR036259">
    <property type="entry name" value="MFS_trans_sf"/>
</dbReference>
<evidence type="ECO:0000313" key="8">
    <source>
        <dbReference type="EMBL" id="KAG9444144.1"/>
    </source>
</evidence>
<evidence type="ECO:0000256" key="6">
    <source>
        <dbReference type="SAM" id="Phobius"/>
    </source>
</evidence>
<dbReference type="SUPFAM" id="SSF103473">
    <property type="entry name" value="MFS general substrate transporter"/>
    <property type="match status" value="1"/>
</dbReference>
<evidence type="ECO:0000256" key="5">
    <source>
        <dbReference type="ARBA" id="ARBA00023136"/>
    </source>
</evidence>
<feature type="transmembrane region" description="Helical" evidence="6">
    <location>
        <begin position="101"/>
        <end position="122"/>
    </location>
</feature>
<proteinExistence type="inferred from homology"/>
<evidence type="ECO:0000256" key="1">
    <source>
        <dbReference type="ARBA" id="ARBA00004141"/>
    </source>
</evidence>
<evidence type="ECO:0000256" key="3">
    <source>
        <dbReference type="ARBA" id="ARBA00022692"/>
    </source>
</evidence>
<dbReference type="InterPro" id="IPR000109">
    <property type="entry name" value="POT_fam"/>
</dbReference>
<feature type="transmembrane region" description="Helical" evidence="6">
    <location>
        <begin position="76"/>
        <end position="95"/>
    </location>
</feature>
<evidence type="ECO:0000313" key="9">
    <source>
        <dbReference type="Proteomes" id="UP000825729"/>
    </source>
</evidence>
<sequence>MLTLSAALTFLWPPPCVGQTICPSPSPFQMFFFFASLYLVALAQGGHKPCVQAFGADQFDVQDPAERKSKSSFFNWWYFGICSGTMVSSAIVSYIQDNVSWGLGFGIPCSVMMAGFVVFVAGTRTYRYISLQEKNPFLGLAQVFVAAARQSLEKDIGPTGGNAGEVQLRGSNNRFKFLDRVRVIPSEGTEYCSEKISWRVCTPSQVKDAKTVHYSSSLYGPHV</sequence>
<keyword evidence="3 6" id="KW-0812">Transmembrane</keyword>
<evidence type="ECO:0008006" key="10">
    <source>
        <dbReference type="Google" id="ProtNLM"/>
    </source>
</evidence>
<dbReference type="AlphaFoldDB" id="A0AAV7E7I4"/>
<feature type="signal peptide" evidence="7">
    <location>
        <begin position="1"/>
        <end position="18"/>
    </location>
</feature>
<keyword evidence="4 6" id="KW-1133">Transmembrane helix</keyword>
<evidence type="ECO:0000256" key="4">
    <source>
        <dbReference type="ARBA" id="ARBA00022989"/>
    </source>
</evidence>
<keyword evidence="7" id="KW-0732">Signal</keyword>
<keyword evidence="9" id="KW-1185">Reference proteome</keyword>
<accession>A0AAV7E7I4</accession>
<dbReference type="PANTHER" id="PTHR11654">
    <property type="entry name" value="OLIGOPEPTIDE TRANSPORTER-RELATED"/>
    <property type="match status" value="1"/>
</dbReference>
<keyword evidence="5 6" id="KW-0472">Membrane</keyword>
<organism evidence="8 9">
    <name type="scientific">Aristolochia fimbriata</name>
    <name type="common">White veined hardy Dutchman's pipe vine</name>
    <dbReference type="NCBI Taxonomy" id="158543"/>
    <lineage>
        <taxon>Eukaryota</taxon>
        <taxon>Viridiplantae</taxon>
        <taxon>Streptophyta</taxon>
        <taxon>Embryophyta</taxon>
        <taxon>Tracheophyta</taxon>
        <taxon>Spermatophyta</taxon>
        <taxon>Magnoliopsida</taxon>
        <taxon>Magnoliidae</taxon>
        <taxon>Piperales</taxon>
        <taxon>Aristolochiaceae</taxon>
        <taxon>Aristolochia</taxon>
    </lineage>
</organism>
<dbReference type="GO" id="GO:0022857">
    <property type="term" value="F:transmembrane transporter activity"/>
    <property type="evidence" value="ECO:0007669"/>
    <property type="project" value="InterPro"/>
</dbReference>
<comment type="subcellular location">
    <subcellularLocation>
        <location evidence="1">Membrane</location>
        <topology evidence="1">Multi-pass membrane protein</topology>
    </subcellularLocation>
</comment>
<feature type="transmembrane region" description="Helical" evidence="6">
    <location>
        <begin position="28"/>
        <end position="45"/>
    </location>
</feature>
<reference evidence="8 9" key="1">
    <citation type="submission" date="2021-07" db="EMBL/GenBank/DDBJ databases">
        <title>The Aristolochia fimbriata genome: insights into angiosperm evolution, floral development and chemical biosynthesis.</title>
        <authorList>
            <person name="Jiao Y."/>
        </authorList>
    </citation>
    <scope>NUCLEOTIDE SEQUENCE [LARGE SCALE GENOMIC DNA]</scope>
    <source>
        <strain evidence="8">IBCAS-2021</strain>
        <tissue evidence="8">Leaf</tissue>
    </source>
</reference>
<feature type="chain" id="PRO_5043653045" description="Protein NRT1/ PTR FAMILY 5.10-like" evidence="7">
    <location>
        <begin position="19"/>
        <end position="223"/>
    </location>
</feature>
<comment type="similarity">
    <text evidence="2">Belongs to the major facilitator superfamily. Proton-dependent oligopeptide transporter (POT/PTR) (TC 2.A.17) family.</text>
</comment>
<protein>
    <recommendedName>
        <fullName evidence="10">Protein NRT1/ PTR FAMILY 5.10-like</fullName>
    </recommendedName>
</protein>
<dbReference type="EMBL" id="JAINDJ010000006">
    <property type="protein sequence ID" value="KAG9444144.1"/>
    <property type="molecule type" value="Genomic_DNA"/>
</dbReference>
<dbReference type="GO" id="GO:0016020">
    <property type="term" value="C:membrane"/>
    <property type="evidence" value="ECO:0007669"/>
    <property type="project" value="UniProtKB-SubCell"/>
</dbReference>
<name>A0AAV7E7I4_ARIFI</name>
<evidence type="ECO:0000256" key="7">
    <source>
        <dbReference type="SAM" id="SignalP"/>
    </source>
</evidence>
<gene>
    <name evidence="8" type="ORF">H6P81_015484</name>
</gene>
<dbReference type="Proteomes" id="UP000825729">
    <property type="component" value="Unassembled WGS sequence"/>
</dbReference>
<comment type="caution">
    <text evidence="8">The sequence shown here is derived from an EMBL/GenBank/DDBJ whole genome shotgun (WGS) entry which is preliminary data.</text>
</comment>